<organism evidence="1 2">
    <name type="scientific">Endozoicomonas euniceicola</name>
    <dbReference type="NCBI Taxonomy" id="1234143"/>
    <lineage>
        <taxon>Bacteria</taxon>
        <taxon>Pseudomonadati</taxon>
        <taxon>Pseudomonadota</taxon>
        <taxon>Gammaproteobacteria</taxon>
        <taxon>Oceanospirillales</taxon>
        <taxon>Endozoicomonadaceae</taxon>
        <taxon>Endozoicomonas</taxon>
    </lineage>
</organism>
<proteinExistence type="predicted"/>
<accession>A0ABY6GW94</accession>
<dbReference type="Proteomes" id="UP001163255">
    <property type="component" value="Chromosome"/>
</dbReference>
<keyword evidence="2" id="KW-1185">Reference proteome</keyword>
<dbReference type="RefSeq" id="WP_262599467.1">
    <property type="nucleotide sequence ID" value="NZ_CP103300.1"/>
</dbReference>
<gene>
    <name evidence="1" type="ORF">NX720_03670</name>
</gene>
<dbReference type="EMBL" id="CP103300">
    <property type="protein sequence ID" value="UYM17037.1"/>
    <property type="molecule type" value="Genomic_DNA"/>
</dbReference>
<reference evidence="1" key="1">
    <citation type="submission" date="2022-10" db="EMBL/GenBank/DDBJ databases">
        <title>Completed Genome Sequence of two octocoral isolated bacterium, Endozoicomonas euniceicola EF212T and Endozoicomonas gorgoniicola PS125T.</title>
        <authorList>
            <person name="Chiou Y.-J."/>
            <person name="Chen Y.-H."/>
        </authorList>
    </citation>
    <scope>NUCLEOTIDE SEQUENCE</scope>
    <source>
        <strain evidence="1">EF212</strain>
    </source>
</reference>
<sequence length="57" mass="6560">MTFPVEPNSASTFFRPVWSVSISSFLALEVLIQNFHAEYGLDYFKTMLNAREPFNAQ</sequence>
<name>A0ABY6GW94_9GAMM</name>
<evidence type="ECO:0000313" key="1">
    <source>
        <dbReference type="EMBL" id="UYM17037.1"/>
    </source>
</evidence>
<protein>
    <submittedName>
        <fullName evidence="1">Uncharacterized protein</fullName>
    </submittedName>
</protein>
<evidence type="ECO:0000313" key="2">
    <source>
        <dbReference type="Proteomes" id="UP001163255"/>
    </source>
</evidence>